<gene>
    <name evidence="2" type="ORF">BU16DRAFT_568271</name>
</gene>
<accession>A0A6A6Q8I7</accession>
<keyword evidence="3" id="KW-1185">Reference proteome</keyword>
<feature type="compositionally biased region" description="Polar residues" evidence="1">
    <location>
        <begin position="140"/>
        <end position="149"/>
    </location>
</feature>
<feature type="compositionally biased region" description="Basic and acidic residues" evidence="1">
    <location>
        <begin position="111"/>
        <end position="125"/>
    </location>
</feature>
<dbReference type="EMBL" id="MU004203">
    <property type="protein sequence ID" value="KAF2488391.1"/>
    <property type="molecule type" value="Genomic_DNA"/>
</dbReference>
<sequence length="149" mass="16377">MAATDRITEQELQQYELVRSIPPGSPRELSATPHDDDGDILARDPPRGQREACSSVAAGIPAIQDVKGARTPQNWTRDAESPESLTQNVRLRLEIPSRQLGLPTSPLGMHPWEDEPSRNRGREEVFPAYSPSHEQRPGPANTSAPSRAP</sequence>
<feature type="compositionally biased region" description="Basic and acidic residues" evidence="1">
    <location>
        <begin position="40"/>
        <end position="50"/>
    </location>
</feature>
<proteinExistence type="predicted"/>
<evidence type="ECO:0000313" key="2">
    <source>
        <dbReference type="EMBL" id="KAF2488391.1"/>
    </source>
</evidence>
<feature type="region of interest" description="Disordered" evidence="1">
    <location>
        <begin position="1"/>
        <end position="53"/>
    </location>
</feature>
<evidence type="ECO:0000256" key="1">
    <source>
        <dbReference type="SAM" id="MobiDB-lite"/>
    </source>
</evidence>
<dbReference type="Proteomes" id="UP000799750">
    <property type="component" value="Unassembled WGS sequence"/>
</dbReference>
<name>A0A6A6Q8I7_9PEZI</name>
<protein>
    <submittedName>
        <fullName evidence="2">Uncharacterized protein</fullName>
    </submittedName>
</protein>
<dbReference type="AlphaFoldDB" id="A0A6A6Q8I7"/>
<reference evidence="2" key="1">
    <citation type="journal article" date="2020" name="Stud. Mycol.">
        <title>101 Dothideomycetes genomes: a test case for predicting lifestyles and emergence of pathogens.</title>
        <authorList>
            <person name="Haridas S."/>
            <person name="Albert R."/>
            <person name="Binder M."/>
            <person name="Bloem J."/>
            <person name="Labutti K."/>
            <person name="Salamov A."/>
            <person name="Andreopoulos B."/>
            <person name="Baker S."/>
            <person name="Barry K."/>
            <person name="Bills G."/>
            <person name="Bluhm B."/>
            <person name="Cannon C."/>
            <person name="Castanera R."/>
            <person name="Culley D."/>
            <person name="Daum C."/>
            <person name="Ezra D."/>
            <person name="Gonzalez J."/>
            <person name="Henrissat B."/>
            <person name="Kuo A."/>
            <person name="Liang C."/>
            <person name="Lipzen A."/>
            <person name="Lutzoni F."/>
            <person name="Magnuson J."/>
            <person name="Mondo S."/>
            <person name="Nolan M."/>
            <person name="Ohm R."/>
            <person name="Pangilinan J."/>
            <person name="Park H.-J."/>
            <person name="Ramirez L."/>
            <person name="Alfaro M."/>
            <person name="Sun H."/>
            <person name="Tritt A."/>
            <person name="Yoshinaga Y."/>
            <person name="Zwiers L.-H."/>
            <person name="Turgeon B."/>
            <person name="Goodwin S."/>
            <person name="Spatafora J."/>
            <person name="Crous P."/>
            <person name="Grigoriev I."/>
        </authorList>
    </citation>
    <scope>NUCLEOTIDE SEQUENCE</scope>
    <source>
        <strain evidence="2">CBS 269.34</strain>
    </source>
</reference>
<feature type="region of interest" description="Disordered" evidence="1">
    <location>
        <begin position="68"/>
        <end position="149"/>
    </location>
</feature>
<evidence type="ECO:0000313" key="3">
    <source>
        <dbReference type="Proteomes" id="UP000799750"/>
    </source>
</evidence>
<organism evidence="2 3">
    <name type="scientific">Lophium mytilinum</name>
    <dbReference type="NCBI Taxonomy" id="390894"/>
    <lineage>
        <taxon>Eukaryota</taxon>
        <taxon>Fungi</taxon>
        <taxon>Dikarya</taxon>
        <taxon>Ascomycota</taxon>
        <taxon>Pezizomycotina</taxon>
        <taxon>Dothideomycetes</taxon>
        <taxon>Pleosporomycetidae</taxon>
        <taxon>Mytilinidiales</taxon>
        <taxon>Mytilinidiaceae</taxon>
        <taxon>Lophium</taxon>
    </lineage>
</organism>